<name>A0A8H7CLN2_9AGAR</name>
<feature type="region of interest" description="Disordered" evidence="1">
    <location>
        <begin position="142"/>
        <end position="162"/>
    </location>
</feature>
<gene>
    <name evidence="2" type="ORF">MVEN_01907100</name>
</gene>
<dbReference type="Proteomes" id="UP000620124">
    <property type="component" value="Unassembled WGS sequence"/>
</dbReference>
<evidence type="ECO:0000313" key="2">
    <source>
        <dbReference type="EMBL" id="KAF7339898.1"/>
    </source>
</evidence>
<organism evidence="2 3">
    <name type="scientific">Mycena venus</name>
    <dbReference type="NCBI Taxonomy" id="2733690"/>
    <lineage>
        <taxon>Eukaryota</taxon>
        <taxon>Fungi</taxon>
        <taxon>Dikarya</taxon>
        <taxon>Basidiomycota</taxon>
        <taxon>Agaricomycotina</taxon>
        <taxon>Agaricomycetes</taxon>
        <taxon>Agaricomycetidae</taxon>
        <taxon>Agaricales</taxon>
        <taxon>Marasmiineae</taxon>
        <taxon>Mycenaceae</taxon>
        <taxon>Mycena</taxon>
    </lineage>
</organism>
<sequence length="162" mass="17588">MHPPYYVLCSRSTTAVGPSNTAALIHPVIQYHYKDDPPLALVPQPAEQVLILNYDPETSAPPTVQSISPSISVTALRVEEAPGAAAAAADEGEVARNDRMFIIETTTAQERPMDVSIGERKPPHAVLAQFKQRNALLRRSLLYPNTEPPIPGSPAKPFATRE</sequence>
<proteinExistence type="predicted"/>
<reference evidence="2" key="1">
    <citation type="submission" date="2020-05" db="EMBL/GenBank/DDBJ databases">
        <title>Mycena genomes resolve the evolution of fungal bioluminescence.</title>
        <authorList>
            <person name="Tsai I.J."/>
        </authorList>
    </citation>
    <scope>NUCLEOTIDE SEQUENCE</scope>
    <source>
        <strain evidence="2">CCC161011</strain>
    </source>
</reference>
<protein>
    <submittedName>
        <fullName evidence="2">Uncharacterized protein</fullName>
    </submittedName>
</protein>
<dbReference type="OrthoDB" id="3192267at2759"/>
<comment type="caution">
    <text evidence="2">The sequence shown here is derived from an EMBL/GenBank/DDBJ whole genome shotgun (WGS) entry which is preliminary data.</text>
</comment>
<keyword evidence="3" id="KW-1185">Reference proteome</keyword>
<evidence type="ECO:0000256" key="1">
    <source>
        <dbReference type="SAM" id="MobiDB-lite"/>
    </source>
</evidence>
<evidence type="ECO:0000313" key="3">
    <source>
        <dbReference type="Proteomes" id="UP000620124"/>
    </source>
</evidence>
<dbReference type="AlphaFoldDB" id="A0A8H7CLN2"/>
<accession>A0A8H7CLN2</accession>
<dbReference type="EMBL" id="JACAZI010000019">
    <property type="protein sequence ID" value="KAF7339898.1"/>
    <property type="molecule type" value="Genomic_DNA"/>
</dbReference>